<proteinExistence type="predicted"/>
<accession>A0A9D1NJH7</accession>
<dbReference type="NCBIfam" id="TIGR02601">
    <property type="entry name" value="autotrns_rpt"/>
    <property type="match status" value="2"/>
</dbReference>
<organism evidence="2 3">
    <name type="scientific">Candidatus Spyradosoma merdigallinarum</name>
    <dbReference type="NCBI Taxonomy" id="2840950"/>
    <lineage>
        <taxon>Bacteria</taxon>
        <taxon>Pseudomonadati</taxon>
        <taxon>Verrucomicrobiota</taxon>
        <taxon>Opitutia</taxon>
        <taxon>Opitutia incertae sedis</taxon>
        <taxon>Candidatus Spyradosoma</taxon>
    </lineage>
</organism>
<dbReference type="Proteomes" id="UP000886812">
    <property type="component" value="Unassembled WGS sequence"/>
</dbReference>
<evidence type="ECO:0000313" key="2">
    <source>
        <dbReference type="EMBL" id="HIV03697.1"/>
    </source>
</evidence>
<dbReference type="EMBL" id="DVOG01000023">
    <property type="protein sequence ID" value="HIV03697.1"/>
    <property type="molecule type" value="Genomic_DNA"/>
</dbReference>
<evidence type="ECO:0000256" key="1">
    <source>
        <dbReference type="ARBA" id="ARBA00022729"/>
    </source>
</evidence>
<dbReference type="Pfam" id="PF12951">
    <property type="entry name" value="PATR"/>
    <property type="match status" value="2"/>
</dbReference>
<dbReference type="InterPro" id="IPR013425">
    <property type="entry name" value="Autotrns_rpt"/>
</dbReference>
<dbReference type="InterPro" id="IPR011050">
    <property type="entry name" value="Pectin_lyase_fold/virulence"/>
</dbReference>
<gene>
    <name evidence="2" type="ORF">IAC75_00905</name>
</gene>
<feature type="non-terminal residue" evidence="2">
    <location>
        <position position="1610"/>
    </location>
</feature>
<evidence type="ECO:0000313" key="3">
    <source>
        <dbReference type="Proteomes" id="UP000886812"/>
    </source>
</evidence>
<name>A0A9D1NJH7_9BACT</name>
<reference evidence="2" key="1">
    <citation type="submission" date="2020-10" db="EMBL/GenBank/DDBJ databases">
        <authorList>
            <person name="Gilroy R."/>
        </authorList>
    </citation>
    <scope>NUCLEOTIDE SEQUENCE</scope>
    <source>
        <strain evidence="2">10669</strain>
    </source>
</reference>
<comment type="caution">
    <text evidence="2">The sequence shown here is derived from an EMBL/GenBank/DDBJ whole genome shotgun (WGS) entry which is preliminary data.</text>
</comment>
<keyword evidence="1" id="KW-0732">Signal</keyword>
<sequence>MRVDNDTADTYIGLIGATPWTTFVKTGNGILQVTSLGSSGGLFSQHPLGYSHDDDDSNDGAYWVQDRVGGNLAGDVTFSYGMASGSRQILQWSSGELVVDEGTLNLTGYVNAWYDFGPKFNSNALGKTEGAMTGVSRITVRDGAVLDLSGNNSFREDNSNSNIAEMVVEGSYTTFQFLNNLQAGDTGTDINSALRLGTSTAFHVNLHVGGWNENERVDTRQTKPGELDTSKFDTQLAFGGSIGTIAGAGSIYKTGDGDFTLLGASTGFTGSLYAAGGSLILAADDSVGTTETFTDALGNTVRARVSSSVGNAASVNIAGTYKADGGSEQGSAIRSDEQYATVQVDPTAGDDRVTQYTAVKEGYFTTPDAGTLVIAENQSIKNFQSYFNAGYRVANGTSAAQAVLAAANDTSGVLSPMSMAGLEQGASDAPIIAGTGTGSSLVIPGGNYTRNADGSWTLNTDADGYMQGGLLVIEQQAGMGGIYEGSIVGARVTIYDKTRFNEYTERDETSANLDNAARLEAVKVKDAIQDAVGLTDDEMEILKIAEDGSFALDNAVAWKVVEYYKNPSDAKEYYIDYEADASVKGGLLVLKGAGDFALLAENANYSGIVIDPNRTGKTVLNIAAVNALSGTEVSLGGEGTVSFVVNDSGTLDVTLDGFDEGSRLVFTTADFISTVSGQIKVGDGRQANISSSLAQESIRGNVYIERGIGLNLNGPASTFTNAASVTLWAGSTAVDDAVAAPSLTLSPTASGYVNQFVHNLTGDASARVNIGSGALTVTTDNNNADGYSGLNLGTFNGTLSGAGTLVKDGDATLTLGGGSSNAAFTGDVAVAAGSLQLATANRLNGAGAVILNAGTSLTAEGDQALRALYGSAEASVSVNGVLTLGANAAPATGEIRPSVSNNLGTSETLAAGDPAASFSRFRNCYDREGNLILADNDVPASFANQKEATSAYLDAVAKTAYSGYDASALRSFIGKENYYAEKVFTQEDYDALIAYAENGGRDGLTNNSGVDYKTLLGDLAWLYDGLARTAEYEAAFAPTATSNGYWSPAGMKNLFASTQAYNEYVAGLNAAVGAAYEEAYHKALPSNPTVSEKRQINAVLFDVLCEKYDELVVEKYGEKYWETGDYSYEALAGHFSGIEIDGGFGMALENADGTTVDASWIDDPAFAGTITATGFVKNGDGASKLTGTLNAANVVVNAGTLQIDHDTLAGTQTVSVARGSSLSVDAAKGTSSVFGYALSGAGNFIKTGEGKITLGENVLYTGTTTLEEGTLQMSLRNPQTSAAEDGSLSTLAPQGNIIFAGSDTTLVLDQETDVAWANTINTIKVESEDEESEDEDPRITLEKIGAGSLTISGAVSLGNNAALVVSEGALNLTGAVAFGGRLSIAEGATVSVTTLNSDAVTPDAVTLIGAGALNVAGTVSLRGKSPEALLTAGTPGLSYEAFYGTVTVASGAGELTLSGDSVLDHAREVAVHGKLIVDVDSNQCVRALSGAGTVNIAENATLEIVRVGDRVGASWMTGGVAGDYVFSEGVFADAPNFAGKVSGAGTLEVSGLGVSRFSGAVGVNVNVSGGGQVVLDATRFSGEVTVDGSEKPVADANGNLVEANMSSTTT</sequence>
<dbReference type="SUPFAM" id="SSF51126">
    <property type="entry name" value="Pectin lyase-like"/>
    <property type="match status" value="1"/>
</dbReference>
<reference evidence="2" key="2">
    <citation type="journal article" date="2021" name="PeerJ">
        <title>Extensive microbial diversity within the chicken gut microbiome revealed by metagenomics and culture.</title>
        <authorList>
            <person name="Gilroy R."/>
            <person name="Ravi A."/>
            <person name="Getino M."/>
            <person name="Pursley I."/>
            <person name="Horton D.L."/>
            <person name="Alikhan N.F."/>
            <person name="Baker D."/>
            <person name="Gharbi K."/>
            <person name="Hall N."/>
            <person name="Watson M."/>
            <person name="Adriaenssens E.M."/>
            <person name="Foster-Nyarko E."/>
            <person name="Jarju S."/>
            <person name="Secka A."/>
            <person name="Antonio M."/>
            <person name="Oren A."/>
            <person name="Chaudhuri R.R."/>
            <person name="La Ragione R."/>
            <person name="Hildebrand F."/>
            <person name="Pallen M.J."/>
        </authorList>
    </citation>
    <scope>NUCLEOTIDE SEQUENCE</scope>
    <source>
        <strain evidence="2">10669</strain>
    </source>
</reference>
<protein>
    <submittedName>
        <fullName evidence="2">Autotransporter-associated beta strand repeat-containing protein</fullName>
    </submittedName>
</protein>
<dbReference type="InterPro" id="IPR012332">
    <property type="entry name" value="Autotransporter_pectin_lyase_C"/>
</dbReference>
<dbReference type="Gene3D" id="2.160.20.20">
    <property type="match status" value="1"/>
</dbReference>